<keyword evidence="10" id="KW-1185">Reference proteome</keyword>
<dbReference type="InterPro" id="IPR002938">
    <property type="entry name" value="FAD-bd"/>
</dbReference>
<dbReference type="Proteomes" id="UP001501251">
    <property type="component" value="Unassembled WGS sequence"/>
</dbReference>
<feature type="compositionally biased region" description="Basic and acidic residues" evidence="7">
    <location>
        <begin position="263"/>
        <end position="280"/>
    </location>
</feature>
<protein>
    <recommendedName>
        <fullName evidence="8">FAD-binding domain-containing protein</fullName>
    </recommendedName>
</protein>
<dbReference type="RefSeq" id="WP_344915878.1">
    <property type="nucleotide sequence ID" value="NZ_BAABAQ010000002.1"/>
</dbReference>
<evidence type="ECO:0000256" key="6">
    <source>
        <dbReference type="ARBA" id="ARBA00023033"/>
    </source>
</evidence>
<keyword evidence="3" id="KW-0274">FAD</keyword>
<evidence type="ECO:0000256" key="1">
    <source>
        <dbReference type="ARBA" id="ARBA00001974"/>
    </source>
</evidence>
<dbReference type="PRINTS" id="PR00420">
    <property type="entry name" value="RNGMNOXGNASE"/>
</dbReference>
<comment type="caution">
    <text evidence="9">The sequence shown here is derived from an EMBL/GenBank/DDBJ whole genome shotgun (WGS) entry which is preliminary data.</text>
</comment>
<dbReference type="InterPro" id="IPR036188">
    <property type="entry name" value="FAD/NAD-bd_sf"/>
</dbReference>
<sequence>MMAARDLRVTIVGAGPVACLVAIELRKRSFEVSLYERGSDVRLADGARGHSFNLTLTRRGLTSLDEHIVDMLYRNGVVLPQRVIHHVDGTTSRQPYGTDPDLHHLLSIPRGLLHEMLLDEAEKAGARLNCGFECIGVEPGSGSATFVDGGAGIVRTSADLLIGCDGANSIVRHEMFRRGAQMRISQDYVADGFVEIRIPALPGGGHALLDAARDPDRPRHTRHGLHIWPRGEFMLLAQPNVDGSYTAGLWMPMVGGDGGDGEGGERLGWDRVRTPREDRPNTAGPASDARGTR</sequence>
<organism evidence="9 10">
    <name type="scientific">Streptosporangium oxazolinicum</name>
    <dbReference type="NCBI Taxonomy" id="909287"/>
    <lineage>
        <taxon>Bacteria</taxon>
        <taxon>Bacillati</taxon>
        <taxon>Actinomycetota</taxon>
        <taxon>Actinomycetes</taxon>
        <taxon>Streptosporangiales</taxon>
        <taxon>Streptosporangiaceae</taxon>
        <taxon>Streptosporangium</taxon>
    </lineage>
</organism>
<comment type="cofactor">
    <cofactor evidence="1">
        <name>FAD</name>
        <dbReference type="ChEBI" id="CHEBI:57692"/>
    </cofactor>
</comment>
<keyword evidence="6" id="KW-0503">Monooxygenase</keyword>
<proteinExistence type="predicted"/>
<keyword evidence="5" id="KW-0560">Oxidoreductase</keyword>
<dbReference type="EMBL" id="BAABAQ010000002">
    <property type="protein sequence ID" value="GAA4184090.1"/>
    <property type="molecule type" value="Genomic_DNA"/>
</dbReference>
<feature type="domain" description="FAD-binding" evidence="8">
    <location>
        <begin position="7"/>
        <end position="175"/>
    </location>
</feature>
<evidence type="ECO:0000256" key="2">
    <source>
        <dbReference type="ARBA" id="ARBA00022630"/>
    </source>
</evidence>
<evidence type="ECO:0000313" key="10">
    <source>
        <dbReference type="Proteomes" id="UP001501251"/>
    </source>
</evidence>
<dbReference type="PANTHER" id="PTHR46028">
    <property type="entry name" value="KYNURENINE 3-MONOOXYGENASE"/>
    <property type="match status" value="1"/>
</dbReference>
<dbReference type="SUPFAM" id="SSF51905">
    <property type="entry name" value="FAD/NAD(P)-binding domain"/>
    <property type="match status" value="1"/>
</dbReference>
<reference evidence="10" key="1">
    <citation type="journal article" date="2019" name="Int. J. Syst. Evol. Microbiol.">
        <title>The Global Catalogue of Microorganisms (GCM) 10K type strain sequencing project: providing services to taxonomists for standard genome sequencing and annotation.</title>
        <authorList>
            <consortium name="The Broad Institute Genomics Platform"/>
            <consortium name="The Broad Institute Genome Sequencing Center for Infectious Disease"/>
            <person name="Wu L."/>
            <person name="Ma J."/>
        </authorList>
    </citation>
    <scope>NUCLEOTIDE SEQUENCE [LARGE SCALE GENOMIC DNA]</scope>
    <source>
        <strain evidence="10">JCM 17388</strain>
    </source>
</reference>
<evidence type="ECO:0000256" key="3">
    <source>
        <dbReference type="ARBA" id="ARBA00022827"/>
    </source>
</evidence>
<evidence type="ECO:0000259" key="8">
    <source>
        <dbReference type="Pfam" id="PF01494"/>
    </source>
</evidence>
<accession>A0ABP8AHM9</accession>
<evidence type="ECO:0000256" key="4">
    <source>
        <dbReference type="ARBA" id="ARBA00022857"/>
    </source>
</evidence>
<dbReference type="Pfam" id="PF01494">
    <property type="entry name" value="FAD_binding_3"/>
    <property type="match status" value="1"/>
</dbReference>
<keyword evidence="2" id="KW-0285">Flavoprotein</keyword>
<evidence type="ECO:0000313" key="9">
    <source>
        <dbReference type="EMBL" id="GAA4184090.1"/>
    </source>
</evidence>
<keyword evidence="4" id="KW-0521">NADP</keyword>
<evidence type="ECO:0000256" key="5">
    <source>
        <dbReference type="ARBA" id="ARBA00023002"/>
    </source>
</evidence>
<feature type="region of interest" description="Disordered" evidence="7">
    <location>
        <begin position="256"/>
        <end position="293"/>
    </location>
</feature>
<name>A0ABP8AHM9_9ACTN</name>
<gene>
    <name evidence="9" type="ORF">GCM10022252_12440</name>
</gene>
<evidence type="ECO:0000256" key="7">
    <source>
        <dbReference type="SAM" id="MobiDB-lite"/>
    </source>
</evidence>
<dbReference type="PANTHER" id="PTHR46028:SF2">
    <property type="entry name" value="KYNURENINE 3-MONOOXYGENASE"/>
    <property type="match status" value="1"/>
</dbReference>
<dbReference type="Gene3D" id="3.50.50.60">
    <property type="entry name" value="FAD/NAD(P)-binding domain"/>
    <property type="match status" value="1"/>
</dbReference>